<dbReference type="CDD" id="cd03801">
    <property type="entry name" value="GT4_PimA-like"/>
    <property type="match status" value="1"/>
</dbReference>
<evidence type="ECO:0000259" key="2">
    <source>
        <dbReference type="Pfam" id="PF00534"/>
    </source>
</evidence>
<sequence>MARICVIGTRGIPSFVGGIETICENLYPLLVQNETDFEVVVLSRLSHNNMKNYVFKGVNVIVLPSPKISGLETFVHTFFALVYARIFVHPKLVHLHGIGPGIFTPLSRLFGFKTVVTHHAADYKRPKWRWHGKLVLKLGELHTVLFANKVICVSKSVYEELNRRYSFLRHKRLIIRNAGSLPLIKVDSSVLSNLNLSTNSYILAVGRLDKTKGFDDLIRAFSNSNISNKKLVIVGSNYIEDAYVAGLEKLASENVIFAGTHTGAALVSLYQHAALLVNPSYMEGYCLVLAEALSAGIPIIASDIGAHREFGLAEQSYFPRGNIEALSRKLKVSDFTIYRNEQAESLQKQNTWLLNAKKHESLFSTLLKKSL</sequence>
<dbReference type="RefSeq" id="WP_014976242.1">
    <property type="nucleotide sequence ID" value="NC_018678.1"/>
</dbReference>
<protein>
    <submittedName>
        <fullName evidence="4">Glycosyltransferase</fullName>
    </submittedName>
</protein>
<dbReference type="InterPro" id="IPR028098">
    <property type="entry name" value="Glyco_trans_4-like_N"/>
</dbReference>
<dbReference type="Proteomes" id="UP000006296">
    <property type="component" value="Chromosome"/>
</dbReference>
<dbReference type="Gene3D" id="3.40.50.2000">
    <property type="entry name" value="Glycogen Phosphorylase B"/>
    <property type="match status" value="2"/>
</dbReference>
<name>A0AB32ZXX0_ALTME</name>
<dbReference type="PANTHER" id="PTHR46401">
    <property type="entry name" value="GLYCOSYLTRANSFERASE WBBK-RELATED"/>
    <property type="match status" value="1"/>
</dbReference>
<dbReference type="AlphaFoldDB" id="A0AB32ZXX0"/>
<proteinExistence type="predicted"/>
<dbReference type="Pfam" id="PF13439">
    <property type="entry name" value="Glyco_transf_4"/>
    <property type="match status" value="1"/>
</dbReference>
<dbReference type="SUPFAM" id="SSF53756">
    <property type="entry name" value="UDP-Glycosyltransferase/glycogen phosphorylase"/>
    <property type="match status" value="1"/>
</dbReference>
<feature type="domain" description="Glycosyl transferase family 1" evidence="2">
    <location>
        <begin position="198"/>
        <end position="330"/>
    </location>
</feature>
<dbReference type="GO" id="GO:0009103">
    <property type="term" value="P:lipopolysaccharide biosynthetic process"/>
    <property type="evidence" value="ECO:0007669"/>
    <property type="project" value="TreeGrafter"/>
</dbReference>
<evidence type="ECO:0000259" key="3">
    <source>
        <dbReference type="Pfam" id="PF13439"/>
    </source>
</evidence>
<dbReference type="KEGG" id="amg:AMEC673_07495"/>
<gene>
    <name evidence="4" type="ordered locus">AMEC673_07495</name>
</gene>
<evidence type="ECO:0000313" key="4">
    <source>
        <dbReference type="EMBL" id="AFT74193.1"/>
    </source>
</evidence>
<dbReference type="Pfam" id="PF00534">
    <property type="entry name" value="Glycos_transf_1"/>
    <property type="match status" value="1"/>
</dbReference>
<reference evidence="5" key="1">
    <citation type="journal article" date="2012" name="Sci. Rep.">
        <title>Genomes of surface isolates of Alteromonas macleodii: the life of a widespread marine opportunistic copiotroph.</title>
        <authorList>
            <person name="Lopez-Perez M."/>
            <person name="Gonzaga A."/>
            <person name="Martin-Cuadrado A.B."/>
            <person name="Onyshchenko O."/>
            <person name="Ghavidel A."/>
            <person name="Ghai R."/>
            <person name="Rodriguez-Valera F."/>
        </authorList>
    </citation>
    <scope>NUCLEOTIDE SEQUENCE [LARGE SCALE GENOMIC DNA]</scope>
    <source>
        <strain evidence="5">English Channel 673</strain>
    </source>
</reference>
<accession>A0AB32ZXX0</accession>
<dbReference type="PANTHER" id="PTHR46401:SF2">
    <property type="entry name" value="GLYCOSYLTRANSFERASE WBBK-RELATED"/>
    <property type="match status" value="1"/>
</dbReference>
<feature type="domain" description="Glycosyltransferase subfamily 4-like N-terminal" evidence="3">
    <location>
        <begin position="16"/>
        <end position="177"/>
    </location>
</feature>
<dbReference type="GO" id="GO:0016757">
    <property type="term" value="F:glycosyltransferase activity"/>
    <property type="evidence" value="ECO:0007669"/>
    <property type="project" value="InterPro"/>
</dbReference>
<evidence type="ECO:0000256" key="1">
    <source>
        <dbReference type="ARBA" id="ARBA00022679"/>
    </source>
</evidence>
<keyword evidence="1" id="KW-0808">Transferase</keyword>
<dbReference type="InterPro" id="IPR001296">
    <property type="entry name" value="Glyco_trans_1"/>
</dbReference>
<organism evidence="4 5">
    <name type="scientific">Alteromonas macleodii (strain English Channel 673)</name>
    <dbReference type="NCBI Taxonomy" id="1004788"/>
    <lineage>
        <taxon>Bacteria</taxon>
        <taxon>Pseudomonadati</taxon>
        <taxon>Pseudomonadota</taxon>
        <taxon>Gammaproteobacteria</taxon>
        <taxon>Alteromonadales</taxon>
        <taxon>Alteromonadaceae</taxon>
        <taxon>Alteromonas/Salinimonas group</taxon>
        <taxon>Alteromonas</taxon>
    </lineage>
</organism>
<dbReference type="EMBL" id="CP003844">
    <property type="protein sequence ID" value="AFT74193.1"/>
    <property type="molecule type" value="Genomic_DNA"/>
</dbReference>
<evidence type="ECO:0000313" key="5">
    <source>
        <dbReference type="Proteomes" id="UP000006296"/>
    </source>
</evidence>